<evidence type="ECO:0000256" key="2">
    <source>
        <dbReference type="RuleBase" id="RU003345"/>
    </source>
</evidence>
<accession>A0ABS6ICD2</accession>
<gene>
    <name evidence="4" type="ORF">KSW38_19695</name>
</gene>
<proteinExistence type="inferred from homology"/>
<dbReference type="PANTHER" id="PTHR11699">
    <property type="entry name" value="ALDEHYDE DEHYDROGENASE-RELATED"/>
    <property type="match status" value="1"/>
</dbReference>
<dbReference type="EMBL" id="JAHOPC010000015">
    <property type="protein sequence ID" value="MBU8868523.1"/>
    <property type="molecule type" value="Genomic_DNA"/>
</dbReference>
<keyword evidence="5" id="KW-1185">Reference proteome</keyword>
<dbReference type="InterPro" id="IPR029510">
    <property type="entry name" value="Ald_DH_CS_GLU"/>
</dbReference>
<dbReference type="Pfam" id="PF00171">
    <property type="entry name" value="Aldedh"/>
    <property type="match status" value="1"/>
</dbReference>
<evidence type="ECO:0000259" key="3">
    <source>
        <dbReference type="Pfam" id="PF00171"/>
    </source>
</evidence>
<evidence type="ECO:0000313" key="4">
    <source>
        <dbReference type="EMBL" id="MBU8868523.1"/>
    </source>
</evidence>
<protein>
    <submittedName>
        <fullName evidence="4">Aldehyde dehydrogenase family protein</fullName>
    </submittedName>
</protein>
<comment type="similarity">
    <text evidence="2">Belongs to the aldehyde dehydrogenase family.</text>
</comment>
<keyword evidence="2" id="KW-0560">Oxidoreductase</keyword>
<dbReference type="InterPro" id="IPR015590">
    <property type="entry name" value="Aldehyde_DH_dom"/>
</dbReference>
<dbReference type="PROSITE" id="PS00687">
    <property type="entry name" value="ALDEHYDE_DEHYDR_GLU"/>
    <property type="match status" value="1"/>
</dbReference>
<dbReference type="RefSeq" id="WP_216926645.1">
    <property type="nucleotide sequence ID" value="NZ_JAHOPC010000015.1"/>
</dbReference>
<feature type="active site" evidence="1">
    <location>
        <position position="264"/>
    </location>
</feature>
<sequence>MTDILPVAPSDAGTLGPPRDWSLFIGNKFVPSAGKRIPVINPATGEQIGTIADATAEDVDHAVEVARSAQVSWARKAPRARANLLLQVAQVLEAHAEELALIDSVDNGSTLRMMRGDIALGIRQIRYLAGLTTELKGQSIPTDERDSLDFTIHQPFGVVGRIVPFNHPFMFAASKVVVPLATGNTVILKPSAETSLSALRFAELAAQVLPPGVLNVLTGRGSHAGDLLVRHPDVPRIAFTGSVEVGLQIQRSAATNRAKVVTLELGGKNPLIVFADADLDAAVGGAVRGMNFTWQGQSCGSTSRVYVHRSLWSSFIERMGRQLEAMQVGDPLDPASDVGAIVSRKQYDSVRGFLEEGLADPNARLVTGGLEDRPSVGTFIRPTLFAFDGGGSRSRLVNEEIFGPIVVAMPFDDYDEVIEEANRLDVGLTASVWTTSLATAMAATRDLQAGYVWVNHSGQHLPGAPFGGMKDSGIGREESLEEFYSYAQQKNVYINYSESGARK</sequence>
<organism evidence="4 5">
    <name type="scientific">Paenarthrobacter aromaticivorans</name>
    <dbReference type="NCBI Taxonomy" id="2849150"/>
    <lineage>
        <taxon>Bacteria</taxon>
        <taxon>Bacillati</taxon>
        <taxon>Actinomycetota</taxon>
        <taxon>Actinomycetes</taxon>
        <taxon>Micrococcales</taxon>
        <taxon>Micrococcaceae</taxon>
        <taxon>Paenarthrobacter</taxon>
    </lineage>
</organism>
<evidence type="ECO:0000256" key="1">
    <source>
        <dbReference type="PROSITE-ProRule" id="PRU10007"/>
    </source>
</evidence>
<reference evidence="4 5" key="1">
    <citation type="submission" date="2021-06" db="EMBL/GenBank/DDBJ databases">
        <authorList>
            <person name="Jeong J.W."/>
        </authorList>
    </citation>
    <scope>NUCLEOTIDE SEQUENCE [LARGE SCALE GENOMIC DNA]</scope>
    <source>
        <strain evidence="4 5">MMS21-TAE1-1</strain>
    </source>
</reference>
<evidence type="ECO:0000313" key="5">
    <source>
        <dbReference type="Proteomes" id="UP000824166"/>
    </source>
</evidence>
<comment type="caution">
    <text evidence="4">The sequence shown here is derived from an EMBL/GenBank/DDBJ whole genome shotgun (WGS) entry which is preliminary data.</text>
</comment>
<feature type="domain" description="Aldehyde dehydrogenase" evidence="3">
    <location>
        <begin position="29"/>
        <end position="492"/>
    </location>
</feature>
<dbReference type="Proteomes" id="UP000824166">
    <property type="component" value="Unassembled WGS sequence"/>
</dbReference>
<name>A0ABS6ICD2_9MICC</name>